<evidence type="ECO:0000313" key="2">
    <source>
        <dbReference type="EMBL" id="SUZ89630.1"/>
    </source>
</evidence>
<organism evidence="2">
    <name type="scientific">marine metagenome</name>
    <dbReference type="NCBI Taxonomy" id="408172"/>
    <lineage>
        <taxon>unclassified sequences</taxon>
        <taxon>metagenomes</taxon>
        <taxon>ecological metagenomes</taxon>
    </lineage>
</organism>
<feature type="region of interest" description="Disordered" evidence="1">
    <location>
        <begin position="142"/>
        <end position="161"/>
    </location>
</feature>
<evidence type="ECO:0000256" key="1">
    <source>
        <dbReference type="SAM" id="MobiDB-lite"/>
    </source>
</evidence>
<reference evidence="2" key="1">
    <citation type="submission" date="2018-05" db="EMBL/GenBank/DDBJ databases">
        <authorList>
            <person name="Lanie J.A."/>
            <person name="Ng W.-L."/>
            <person name="Kazmierczak K.M."/>
            <person name="Andrzejewski T.M."/>
            <person name="Davidsen T.M."/>
            <person name="Wayne K.J."/>
            <person name="Tettelin H."/>
            <person name="Glass J.I."/>
            <person name="Rusch D."/>
            <person name="Podicherti R."/>
            <person name="Tsui H.-C.T."/>
            <person name="Winkler M.E."/>
        </authorList>
    </citation>
    <scope>NUCLEOTIDE SEQUENCE</scope>
</reference>
<name>A0A381RD89_9ZZZZ</name>
<gene>
    <name evidence="2" type="ORF">METZ01_LOCUS42484</name>
</gene>
<feature type="region of interest" description="Disordered" evidence="1">
    <location>
        <begin position="67"/>
        <end position="88"/>
    </location>
</feature>
<accession>A0A381RD89</accession>
<proteinExistence type="predicted"/>
<dbReference type="EMBL" id="UINC01001828">
    <property type="protein sequence ID" value="SUZ89630.1"/>
    <property type="molecule type" value="Genomic_DNA"/>
</dbReference>
<protein>
    <submittedName>
        <fullName evidence="2">Uncharacterized protein</fullName>
    </submittedName>
</protein>
<sequence>MSVLLMGGVQDLVAQRGGRGSRADMELRVQARFDNQVRQNLGLGDDQMRRLQEVVGNFTTQRLQFSQRERSTRARVGRLGGPGGGQDLTEEEASQILTEMLELSDQEATLFREEQEALLQILSPQEVVRYLVMRQELGDQIRGIRGRGGPGRGRGRQDGRR</sequence>
<dbReference type="AlphaFoldDB" id="A0A381RD89"/>